<dbReference type="STRING" id="1454373.ACMU_03520"/>
<sequence length="230" mass="25229">MLIGILQAGHLAQEVQAGHGDYVRLYSELLAGHGLRFQGWNVVDMEFPISIDAADGWLISGSRHGAYEDLPFIPRLETFIREAHAAEKPMIGICFGHQLIAKALGGRVEKFDGGWMVGRKDYMLDGMSYALNAWHQDQVLKAPAGARVIGSAPGCKIAALAYGDTILTMQPHPEFPNSVLTELLDHRAKGIVPVDRQNAARAMLDQPNDNARIGQKLARFFVAHQQVDHG</sequence>
<protein>
    <submittedName>
        <fullName evidence="2">Glutamine amidotransferase</fullName>
    </submittedName>
</protein>
<name>A0A037ZCC9_9RHOB</name>
<dbReference type="InterPro" id="IPR017926">
    <property type="entry name" value="GATASE"/>
</dbReference>
<gene>
    <name evidence="2" type="ORF">ACMU_03520</name>
</gene>
<dbReference type="Proteomes" id="UP000026249">
    <property type="component" value="Unassembled WGS sequence"/>
</dbReference>
<dbReference type="SUPFAM" id="SSF52317">
    <property type="entry name" value="Class I glutamine amidotransferase-like"/>
    <property type="match status" value="1"/>
</dbReference>
<comment type="caution">
    <text evidence="2">The sequence shown here is derived from an EMBL/GenBank/DDBJ whole genome shotgun (WGS) entry which is preliminary data.</text>
</comment>
<dbReference type="CDD" id="cd01741">
    <property type="entry name" value="GATase1_1"/>
    <property type="match status" value="1"/>
</dbReference>
<dbReference type="PANTHER" id="PTHR42695">
    <property type="entry name" value="GLUTAMINE AMIDOTRANSFERASE YLR126C-RELATED"/>
    <property type="match status" value="1"/>
</dbReference>
<dbReference type="GO" id="GO:0005829">
    <property type="term" value="C:cytosol"/>
    <property type="evidence" value="ECO:0007669"/>
    <property type="project" value="TreeGrafter"/>
</dbReference>
<dbReference type="GO" id="GO:0016740">
    <property type="term" value="F:transferase activity"/>
    <property type="evidence" value="ECO:0007669"/>
    <property type="project" value="UniProtKB-KW"/>
</dbReference>
<dbReference type="EMBL" id="JFKE01000010">
    <property type="protein sequence ID" value="KAJ54164.1"/>
    <property type="molecule type" value="Genomic_DNA"/>
</dbReference>
<dbReference type="OrthoDB" id="7365442at2"/>
<dbReference type="PROSITE" id="PS51273">
    <property type="entry name" value="GATASE_TYPE_1"/>
    <property type="match status" value="1"/>
</dbReference>
<dbReference type="RefSeq" id="WP_035262318.1">
    <property type="nucleotide sequence ID" value="NZ_JFKE01000010.1"/>
</dbReference>
<dbReference type="InterPro" id="IPR029062">
    <property type="entry name" value="Class_I_gatase-like"/>
</dbReference>
<evidence type="ECO:0000259" key="1">
    <source>
        <dbReference type="Pfam" id="PF00117"/>
    </source>
</evidence>
<keyword evidence="2" id="KW-0808">Transferase</keyword>
<dbReference type="Gene3D" id="3.40.50.880">
    <property type="match status" value="1"/>
</dbReference>
<dbReference type="AlphaFoldDB" id="A0A037ZCC9"/>
<feature type="domain" description="Glutamine amidotransferase" evidence="1">
    <location>
        <begin position="45"/>
        <end position="177"/>
    </location>
</feature>
<dbReference type="Pfam" id="PF00117">
    <property type="entry name" value="GATase"/>
    <property type="match status" value="1"/>
</dbReference>
<evidence type="ECO:0000313" key="2">
    <source>
        <dbReference type="EMBL" id="KAJ54164.1"/>
    </source>
</evidence>
<proteinExistence type="predicted"/>
<reference evidence="2 3" key="1">
    <citation type="submission" date="2014-03" db="EMBL/GenBank/DDBJ databases">
        <title>Draft Genome Sequence of Actibacterium mucosum KCTC 23349, a Marine Alphaproteobacterium with Complex Ionic Requirements Isolated from Mediterranean Seawater at Malvarrosa Beach, Valencia, Spain.</title>
        <authorList>
            <person name="Arahal D.R."/>
            <person name="Shao Z."/>
            <person name="Lai Q."/>
            <person name="Pujalte M.J."/>
        </authorList>
    </citation>
    <scope>NUCLEOTIDE SEQUENCE [LARGE SCALE GENOMIC DNA]</scope>
    <source>
        <strain evidence="2 3">KCTC 23349</strain>
    </source>
</reference>
<organism evidence="2 3">
    <name type="scientific">Actibacterium mucosum KCTC 23349</name>
    <dbReference type="NCBI Taxonomy" id="1454373"/>
    <lineage>
        <taxon>Bacteria</taxon>
        <taxon>Pseudomonadati</taxon>
        <taxon>Pseudomonadota</taxon>
        <taxon>Alphaproteobacteria</taxon>
        <taxon>Rhodobacterales</taxon>
        <taxon>Roseobacteraceae</taxon>
        <taxon>Actibacterium</taxon>
    </lineage>
</organism>
<evidence type="ECO:0000313" key="3">
    <source>
        <dbReference type="Proteomes" id="UP000026249"/>
    </source>
</evidence>
<dbReference type="PANTHER" id="PTHR42695:SF5">
    <property type="entry name" value="GLUTAMINE AMIDOTRANSFERASE YLR126C-RELATED"/>
    <property type="match status" value="1"/>
</dbReference>
<dbReference type="InterPro" id="IPR044992">
    <property type="entry name" value="ChyE-like"/>
</dbReference>
<accession>A0A037ZCC9</accession>
<keyword evidence="2" id="KW-0315">Glutamine amidotransferase</keyword>
<keyword evidence="3" id="KW-1185">Reference proteome</keyword>